<dbReference type="PANTHER" id="PTHR23341:SF2">
    <property type="entry name" value="HIGH MOBILITY GROUP PROTEIN HMG-12"/>
    <property type="match status" value="1"/>
</dbReference>
<dbReference type="GO" id="GO:0005634">
    <property type="term" value="C:nucleus"/>
    <property type="evidence" value="ECO:0007669"/>
    <property type="project" value="UniProtKB-SubCell"/>
</dbReference>
<dbReference type="AlphaFoldDB" id="A0A6A6RRM8"/>
<evidence type="ECO:0000256" key="3">
    <source>
        <dbReference type="ARBA" id="ARBA00022553"/>
    </source>
</evidence>
<evidence type="ECO:0000256" key="5">
    <source>
        <dbReference type="ARBA" id="ARBA00022990"/>
    </source>
</evidence>
<feature type="region of interest" description="Disordered" evidence="10">
    <location>
        <begin position="293"/>
        <end position="324"/>
    </location>
</feature>
<accession>A0A6A6RRM8</accession>
<keyword evidence="9" id="KW-0539">Nucleus</keyword>
<dbReference type="OrthoDB" id="3799285at2759"/>
<evidence type="ECO:0000313" key="12">
    <source>
        <dbReference type="Proteomes" id="UP000799753"/>
    </source>
</evidence>
<dbReference type="InterPro" id="IPR017956">
    <property type="entry name" value="AT_hook_DNA-bd_motif"/>
</dbReference>
<keyword evidence="4" id="KW-0677">Repeat</keyword>
<feature type="compositionally biased region" description="Basic and acidic residues" evidence="10">
    <location>
        <begin position="293"/>
        <end position="304"/>
    </location>
</feature>
<dbReference type="GO" id="GO:0003712">
    <property type="term" value="F:transcription coregulator activity"/>
    <property type="evidence" value="ECO:0007669"/>
    <property type="project" value="TreeGrafter"/>
</dbReference>
<reference evidence="11" key="1">
    <citation type="journal article" date="2020" name="Stud. Mycol.">
        <title>101 Dothideomycetes genomes: a test case for predicting lifestyles and emergence of pathogens.</title>
        <authorList>
            <person name="Haridas S."/>
            <person name="Albert R."/>
            <person name="Binder M."/>
            <person name="Bloem J."/>
            <person name="Labutti K."/>
            <person name="Salamov A."/>
            <person name="Andreopoulos B."/>
            <person name="Baker S."/>
            <person name="Barry K."/>
            <person name="Bills G."/>
            <person name="Bluhm B."/>
            <person name="Cannon C."/>
            <person name="Castanera R."/>
            <person name="Culley D."/>
            <person name="Daum C."/>
            <person name="Ezra D."/>
            <person name="Gonzalez J."/>
            <person name="Henrissat B."/>
            <person name="Kuo A."/>
            <person name="Liang C."/>
            <person name="Lipzen A."/>
            <person name="Lutzoni F."/>
            <person name="Magnuson J."/>
            <person name="Mondo S."/>
            <person name="Nolan M."/>
            <person name="Ohm R."/>
            <person name="Pangilinan J."/>
            <person name="Park H.-J."/>
            <person name="Ramirez L."/>
            <person name="Alfaro M."/>
            <person name="Sun H."/>
            <person name="Tritt A."/>
            <person name="Yoshinaga Y."/>
            <person name="Zwiers L.-H."/>
            <person name="Turgeon B."/>
            <person name="Goodwin S."/>
            <person name="Spatafora J."/>
            <person name="Crous P."/>
            <person name="Grigoriev I."/>
        </authorList>
    </citation>
    <scope>NUCLEOTIDE SEQUENCE</scope>
    <source>
        <strain evidence="11">CBS 473.64</strain>
    </source>
</reference>
<gene>
    <name evidence="11" type="ORF">P280DRAFT_405897</name>
</gene>
<name>A0A6A6RRM8_9PLEO</name>
<keyword evidence="6" id="KW-0805">Transcription regulation</keyword>
<comment type="similarity">
    <text evidence="2">Belongs to the HMGA family.</text>
</comment>
<evidence type="ECO:0000256" key="7">
    <source>
        <dbReference type="ARBA" id="ARBA00023125"/>
    </source>
</evidence>
<dbReference type="GO" id="GO:0010557">
    <property type="term" value="P:positive regulation of macromolecule biosynthetic process"/>
    <property type="evidence" value="ECO:0007669"/>
    <property type="project" value="UniProtKB-ARBA"/>
</dbReference>
<feature type="compositionally biased region" description="Basic residues" evidence="10">
    <location>
        <begin position="91"/>
        <end position="101"/>
    </location>
</feature>
<dbReference type="SMART" id="SM00384">
    <property type="entry name" value="AT_hook"/>
    <property type="match status" value="5"/>
</dbReference>
<sequence length="324" mass="34788">MPPKAVTKRPLEDAEDAPAVKRGRGRPAKDASAPPPQDPSAEAEAPKRGRGRPPKDPNTSTPAKSPKVPGRGRGRPKNVASSLPDQPTPGRGRRGRGRPKKNTTTEETSTDPLSPVPATTKVVAKKGRGRPKKSDTTPNAPATSSSTTNIKLSSLIGTYGLNCPEVEGSWPERSDDMALFISALPHTKSTLIASFDLGIVEGTMLIAGDEETLARSLLRMKKDDPEPDKAADPILKGHSVFFSWRGRGDGDENTIWPGTYGDQTGSLKFDNKCLNFDGVGSFPAMGDKCAFRGEKVDNEPDQKPEPWNSFSEKAAEKANRARWG</sequence>
<evidence type="ECO:0000256" key="2">
    <source>
        <dbReference type="ARBA" id="ARBA00010812"/>
    </source>
</evidence>
<evidence type="ECO:0000256" key="8">
    <source>
        <dbReference type="ARBA" id="ARBA00023163"/>
    </source>
</evidence>
<dbReference type="EMBL" id="MU006791">
    <property type="protein sequence ID" value="KAF2638106.1"/>
    <property type="molecule type" value="Genomic_DNA"/>
</dbReference>
<keyword evidence="5" id="KW-0007">Acetylation</keyword>
<organism evidence="11 12">
    <name type="scientific">Massarina eburnea CBS 473.64</name>
    <dbReference type="NCBI Taxonomy" id="1395130"/>
    <lineage>
        <taxon>Eukaryota</taxon>
        <taxon>Fungi</taxon>
        <taxon>Dikarya</taxon>
        <taxon>Ascomycota</taxon>
        <taxon>Pezizomycotina</taxon>
        <taxon>Dothideomycetes</taxon>
        <taxon>Pleosporomycetidae</taxon>
        <taxon>Pleosporales</taxon>
        <taxon>Massarineae</taxon>
        <taxon>Massarinaceae</taxon>
        <taxon>Massarina</taxon>
    </lineage>
</organism>
<comment type="subcellular location">
    <subcellularLocation>
        <location evidence="1">Nucleus</location>
    </subcellularLocation>
</comment>
<feature type="region of interest" description="Disordered" evidence="10">
    <location>
        <begin position="1"/>
        <end position="149"/>
    </location>
</feature>
<dbReference type="GO" id="GO:0003677">
    <property type="term" value="F:DNA binding"/>
    <property type="evidence" value="ECO:0007669"/>
    <property type="project" value="UniProtKB-KW"/>
</dbReference>
<evidence type="ECO:0000256" key="6">
    <source>
        <dbReference type="ARBA" id="ARBA00023015"/>
    </source>
</evidence>
<proteinExistence type="inferred from homology"/>
<keyword evidence="8" id="KW-0804">Transcription</keyword>
<evidence type="ECO:0000256" key="4">
    <source>
        <dbReference type="ARBA" id="ARBA00022737"/>
    </source>
</evidence>
<dbReference type="PRINTS" id="PR00930">
    <property type="entry name" value="HIGHMOBLTYIY"/>
</dbReference>
<evidence type="ECO:0000313" key="11">
    <source>
        <dbReference type="EMBL" id="KAF2638106.1"/>
    </source>
</evidence>
<dbReference type="PRINTS" id="PR00929">
    <property type="entry name" value="ATHOOK"/>
</dbReference>
<dbReference type="GO" id="GO:0006355">
    <property type="term" value="P:regulation of DNA-templated transcription"/>
    <property type="evidence" value="ECO:0007669"/>
    <property type="project" value="InterPro"/>
</dbReference>
<evidence type="ECO:0000256" key="9">
    <source>
        <dbReference type="ARBA" id="ARBA00023242"/>
    </source>
</evidence>
<dbReference type="Pfam" id="PF02178">
    <property type="entry name" value="AT_hook"/>
    <property type="match status" value="5"/>
</dbReference>
<keyword evidence="12" id="KW-1185">Reference proteome</keyword>
<dbReference type="InterPro" id="IPR000116">
    <property type="entry name" value="HMGA"/>
</dbReference>
<keyword evidence="7" id="KW-0238">DNA-binding</keyword>
<dbReference type="Proteomes" id="UP000799753">
    <property type="component" value="Unassembled WGS sequence"/>
</dbReference>
<evidence type="ECO:0000256" key="1">
    <source>
        <dbReference type="ARBA" id="ARBA00004123"/>
    </source>
</evidence>
<dbReference type="PANTHER" id="PTHR23341">
    <property type="entry name" value="HIGH MOBILITY GROUP PROTEINS HMG-A AND C"/>
    <property type="match status" value="1"/>
</dbReference>
<protein>
    <submittedName>
        <fullName evidence="11">Uncharacterized protein</fullName>
    </submittedName>
</protein>
<keyword evidence="3" id="KW-0597">Phosphoprotein</keyword>
<feature type="compositionally biased region" description="Basic and acidic residues" evidence="10">
    <location>
        <begin position="313"/>
        <end position="324"/>
    </location>
</feature>
<feature type="compositionally biased region" description="Low complexity" evidence="10">
    <location>
        <begin position="136"/>
        <end position="149"/>
    </location>
</feature>
<dbReference type="GO" id="GO:0000785">
    <property type="term" value="C:chromatin"/>
    <property type="evidence" value="ECO:0007669"/>
    <property type="project" value="InterPro"/>
</dbReference>
<evidence type="ECO:0000256" key="10">
    <source>
        <dbReference type="SAM" id="MobiDB-lite"/>
    </source>
</evidence>